<accession>A0A841TFM2</accession>
<protein>
    <recommendedName>
        <fullName evidence="4">LysM domain-containing protein</fullName>
    </recommendedName>
</protein>
<dbReference type="RefSeq" id="WP_185178543.1">
    <property type="nucleotide sequence ID" value="NZ_CBCSEP010000004.1"/>
</dbReference>
<keyword evidence="1" id="KW-0732">Signal</keyword>
<evidence type="ECO:0000313" key="2">
    <source>
        <dbReference type="EMBL" id="MBB6677271.1"/>
    </source>
</evidence>
<evidence type="ECO:0000313" key="3">
    <source>
        <dbReference type="Proteomes" id="UP000574133"/>
    </source>
</evidence>
<dbReference type="Proteomes" id="UP000574133">
    <property type="component" value="Unassembled WGS sequence"/>
</dbReference>
<evidence type="ECO:0000256" key="1">
    <source>
        <dbReference type="SAM" id="SignalP"/>
    </source>
</evidence>
<feature type="chain" id="PRO_5032550349" description="LysM domain-containing protein" evidence="1">
    <location>
        <begin position="36"/>
        <end position="245"/>
    </location>
</feature>
<comment type="caution">
    <text evidence="2">The sequence shown here is derived from an EMBL/GenBank/DDBJ whole genome shotgun (WGS) entry which is preliminary data.</text>
</comment>
<evidence type="ECO:0008006" key="4">
    <source>
        <dbReference type="Google" id="ProtNLM"/>
    </source>
</evidence>
<feature type="signal peptide" evidence="1">
    <location>
        <begin position="1"/>
        <end position="35"/>
    </location>
</feature>
<sequence length="245" mass="26732">MTVTINVFFKRLAIAACAATAITGFATGGSVSADAADSAGAAALEHPLYHSEERGQSVQIMAEEGKKGNETLLTLLKIDADTLHKELQAGKSLAEIAKEKGVDRQKVIDLLVAQQQARLAEAVKSGKLTQEQAAKWSEGIQERTEKFVDRKGPLMRQRHGHMGHAGKSRLDDTAQVLGMTSKQLLDELKKGKSIAQVGKEKGISEEALVSRLLEKEKTRIKDRIHRTWDKANQVKQEEASPKSTD</sequence>
<reference evidence="2 3" key="1">
    <citation type="submission" date="2020-08" db="EMBL/GenBank/DDBJ databases">
        <title>Cohnella phylogeny.</title>
        <authorList>
            <person name="Dunlap C."/>
        </authorList>
    </citation>
    <scope>NUCLEOTIDE SEQUENCE [LARGE SCALE GENOMIC DNA]</scope>
    <source>
        <strain evidence="2 3">DSM 103658</strain>
    </source>
</reference>
<gene>
    <name evidence="2" type="ORF">H4Q31_08015</name>
</gene>
<organism evidence="2 3">
    <name type="scientific">Cohnella lubricantis</name>
    <dbReference type="NCBI Taxonomy" id="2163172"/>
    <lineage>
        <taxon>Bacteria</taxon>
        <taxon>Bacillati</taxon>
        <taxon>Bacillota</taxon>
        <taxon>Bacilli</taxon>
        <taxon>Bacillales</taxon>
        <taxon>Paenibacillaceae</taxon>
        <taxon>Cohnella</taxon>
    </lineage>
</organism>
<keyword evidence="3" id="KW-1185">Reference proteome</keyword>
<dbReference type="EMBL" id="JACJVN010000028">
    <property type="protein sequence ID" value="MBB6677271.1"/>
    <property type="molecule type" value="Genomic_DNA"/>
</dbReference>
<proteinExistence type="predicted"/>
<name>A0A841TFM2_9BACL</name>
<dbReference type="AlphaFoldDB" id="A0A841TFM2"/>